<evidence type="ECO:0000313" key="1">
    <source>
        <dbReference type="EMBL" id="USP80347.1"/>
    </source>
</evidence>
<keyword evidence="2" id="KW-1185">Reference proteome</keyword>
<accession>A0A9Q9DV06</accession>
<dbReference type="VEuPathDB" id="FungiDB:yc1106_07621"/>
<sequence>MSFPGSYRNTGVIATKAPRQQDSSLAGSLSVTQLLPTRPWLTRQQPISAQDSFNIHHRQNLVPGAVNLKDWASDTREFNKDELSKSLAWKTLSKRCEIARKIFLCENPGYEYATRYPVPVCDDQDTDEETGSGEMVDYDPSSRSEHYVTGFARAKYHLGRLKSRLGRIKLLLIEPKRH</sequence>
<dbReference type="EMBL" id="CP089278">
    <property type="protein sequence ID" value="USP80347.1"/>
    <property type="molecule type" value="Genomic_DNA"/>
</dbReference>
<proteinExistence type="predicted"/>
<evidence type="ECO:0000313" key="2">
    <source>
        <dbReference type="Proteomes" id="UP001056012"/>
    </source>
</evidence>
<name>A0A9Q9DV06_CURCL</name>
<gene>
    <name evidence="1" type="ORF">yc1106_07621</name>
</gene>
<dbReference type="Proteomes" id="UP001056012">
    <property type="component" value="Chromosome 5"/>
</dbReference>
<dbReference type="AlphaFoldDB" id="A0A9Q9DV06"/>
<protein>
    <submittedName>
        <fullName evidence="1">Uncharacterized protein</fullName>
    </submittedName>
</protein>
<reference evidence="1" key="1">
    <citation type="submission" date="2021-12" db="EMBL/GenBank/DDBJ databases">
        <title>Curvularia clavata genome.</title>
        <authorList>
            <person name="Cao Y."/>
        </authorList>
    </citation>
    <scope>NUCLEOTIDE SEQUENCE</scope>
    <source>
        <strain evidence="1">Yc1106</strain>
    </source>
</reference>
<dbReference type="OrthoDB" id="3797183at2759"/>
<organism evidence="1 2">
    <name type="scientific">Curvularia clavata</name>
    <dbReference type="NCBI Taxonomy" id="95742"/>
    <lineage>
        <taxon>Eukaryota</taxon>
        <taxon>Fungi</taxon>
        <taxon>Dikarya</taxon>
        <taxon>Ascomycota</taxon>
        <taxon>Pezizomycotina</taxon>
        <taxon>Dothideomycetes</taxon>
        <taxon>Pleosporomycetidae</taxon>
        <taxon>Pleosporales</taxon>
        <taxon>Pleosporineae</taxon>
        <taxon>Pleosporaceae</taxon>
        <taxon>Curvularia</taxon>
    </lineage>
</organism>